<keyword evidence="4" id="KW-1185">Reference proteome</keyword>
<comment type="caution">
    <text evidence="3">The sequence shown here is derived from an EMBL/GenBank/DDBJ whole genome shotgun (WGS) entry which is preliminary data.</text>
</comment>
<protein>
    <submittedName>
        <fullName evidence="3">Phosphatase PAP2 family protein</fullName>
    </submittedName>
</protein>
<name>A0A844XBG9_9SPHN</name>
<dbReference type="InterPro" id="IPR036938">
    <property type="entry name" value="PAP2/HPO_sf"/>
</dbReference>
<keyword evidence="1" id="KW-0472">Membrane</keyword>
<feature type="transmembrane region" description="Helical" evidence="1">
    <location>
        <begin position="208"/>
        <end position="226"/>
    </location>
</feature>
<dbReference type="Pfam" id="PF01569">
    <property type="entry name" value="PAP2"/>
    <property type="match status" value="1"/>
</dbReference>
<keyword evidence="1" id="KW-1133">Transmembrane helix</keyword>
<organism evidence="3 4">
    <name type="scientific">Aurantiacibacter rhizosphaerae</name>
    <dbReference type="NCBI Taxonomy" id="2691582"/>
    <lineage>
        <taxon>Bacteria</taxon>
        <taxon>Pseudomonadati</taxon>
        <taxon>Pseudomonadota</taxon>
        <taxon>Alphaproteobacteria</taxon>
        <taxon>Sphingomonadales</taxon>
        <taxon>Erythrobacteraceae</taxon>
        <taxon>Aurantiacibacter</taxon>
    </lineage>
</organism>
<dbReference type="CDD" id="cd03392">
    <property type="entry name" value="PAP2_like_2"/>
    <property type="match status" value="1"/>
</dbReference>
<reference evidence="3 4" key="2">
    <citation type="submission" date="2020-02" db="EMBL/GenBank/DDBJ databases">
        <title>Erythrobacter dongmakensis sp. nov., isolated from a tidal mudflat.</title>
        <authorList>
            <person name="Kim I.S."/>
        </authorList>
    </citation>
    <scope>NUCLEOTIDE SEQUENCE [LARGE SCALE GENOMIC DNA]</scope>
    <source>
        <strain evidence="3 4">GH3-10</strain>
    </source>
</reference>
<evidence type="ECO:0000313" key="4">
    <source>
        <dbReference type="Proteomes" id="UP000461409"/>
    </source>
</evidence>
<reference evidence="3 4" key="1">
    <citation type="submission" date="2019-12" db="EMBL/GenBank/DDBJ databases">
        <authorList>
            <person name="Lee S.D."/>
        </authorList>
    </citation>
    <scope>NUCLEOTIDE SEQUENCE [LARGE SCALE GENOMIC DNA]</scope>
    <source>
        <strain evidence="3 4">GH3-10</strain>
    </source>
</reference>
<feature type="domain" description="Phosphatidic acid phosphatase type 2/haloperoxidase" evidence="2">
    <location>
        <begin position="109"/>
        <end position="223"/>
    </location>
</feature>
<gene>
    <name evidence="3" type="ORF">GRF63_04345</name>
</gene>
<accession>A0A844XBG9</accession>
<dbReference type="SMART" id="SM00014">
    <property type="entry name" value="acidPPc"/>
    <property type="match status" value="1"/>
</dbReference>
<feature type="transmembrane region" description="Helical" evidence="1">
    <location>
        <begin position="110"/>
        <end position="131"/>
    </location>
</feature>
<feature type="transmembrane region" description="Helical" evidence="1">
    <location>
        <begin position="151"/>
        <end position="169"/>
    </location>
</feature>
<feature type="transmembrane region" description="Helical" evidence="1">
    <location>
        <begin position="181"/>
        <end position="202"/>
    </location>
</feature>
<dbReference type="InterPro" id="IPR000326">
    <property type="entry name" value="PAP2/HPO"/>
</dbReference>
<dbReference type="RefSeq" id="WP_160484730.1">
    <property type="nucleotide sequence ID" value="NZ_WUBR01000001.1"/>
</dbReference>
<dbReference type="Proteomes" id="UP000461409">
    <property type="component" value="Unassembled WGS sequence"/>
</dbReference>
<evidence type="ECO:0000313" key="3">
    <source>
        <dbReference type="EMBL" id="MWV27129.1"/>
    </source>
</evidence>
<proteinExistence type="predicted"/>
<dbReference type="Gene3D" id="1.20.144.10">
    <property type="entry name" value="Phosphatidic acid phosphatase type 2/haloperoxidase"/>
    <property type="match status" value="2"/>
</dbReference>
<dbReference type="PANTHER" id="PTHR14969">
    <property type="entry name" value="SPHINGOSINE-1-PHOSPHATE PHOSPHOHYDROLASE"/>
    <property type="match status" value="1"/>
</dbReference>
<dbReference type="AlphaFoldDB" id="A0A844XBG9"/>
<evidence type="ECO:0000256" key="1">
    <source>
        <dbReference type="SAM" id="Phobius"/>
    </source>
</evidence>
<keyword evidence="1" id="KW-0812">Transmembrane</keyword>
<evidence type="ECO:0000259" key="2">
    <source>
        <dbReference type="SMART" id="SM00014"/>
    </source>
</evidence>
<dbReference type="EMBL" id="WUBR01000001">
    <property type="protein sequence ID" value="MWV27129.1"/>
    <property type="molecule type" value="Genomic_DNA"/>
</dbReference>
<dbReference type="PANTHER" id="PTHR14969:SF13">
    <property type="entry name" value="AT30094P"/>
    <property type="match status" value="1"/>
</dbReference>
<sequence length="249" mass="26344">MMRIIRSGLMNRIGPHRWDSHVLIAFLAFALVSLGMIALASEVAEGDTFAIDKMILTGLRHSDQAGLPIGPAWLSVAVADLTSLGSAAVLVLITVFALGYLLVVDKKSNAMFVAASITGGALLSGLLKAILVRPRPEIVPHLVDVSSSSFPSGHSMNSAIVYLTLAVLLARSEEDRHVQVYLIAVALTLTLIVGSTRVYLGVHWPSDVLAGWAVGAIWAAGCSLIARELQRRGAIERPVEGPVDGHSGN</sequence>
<feature type="transmembrane region" description="Helical" evidence="1">
    <location>
        <begin position="81"/>
        <end position="103"/>
    </location>
</feature>
<dbReference type="SUPFAM" id="SSF48317">
    <property type="entry name" value="Acid phosphatase/Vanadium-dependent haloperoxidase"/>
    <property type="match status" value="1"/>
</dbReference>